<name>A0A819BL26_9BILA</name>
<protein>
    <submittedName>
        <fullName evidence="1">Uncharacterized protein</fullName>
    </submittedName>
</protein>
<dbReference type="Gene3D" id="1.25.40.10">
    <property type="entry name" value="Tetratricopeptide repeat domain"/>
    <property type="match status" value="1"/>
</dbReference>
<reference evidence="1" key="1">
    <citation type="submission" date="2021-02" db="EMBL/GenBank/DDBJ databases">
        <authorList>
            <person name="Nowell W R."/>
        </authorList>
    </citation>
    <scope>NUCLEOTIDE SEQUENCE</scope>
</reference>
<dbReference type="EMBL" id="CAJOBS010002058">
    <property type="protein sequence ID" value="CAF4787664.1"/>
    <property type="molecule type" value="Genomic_DNA"/>
</dbReference>
<dbReference type="Pfam" id="PF01535">
    <property type="entry name" value="PPR"/>
    <property type="match status" value="1"/>
</dbReference>
<dbReference type="AlphaFoldDB" id="A0A819BL26"/>
<evidence type="ECO:0000313" key="2">
    <source>
        <dbReference type="EMBL" id="CAF4787664.1"/>
    </source>
</evidence>
<gene>
    <name evidence="1" type="ORF">KIK155_LOCUS32594</name>
    <name evidence="2" type="ORF">TOA249_LOCUS22541</name>
</gene>
<organism evidence="1 3">
    <name type="scientific">Rotaria socialis</name>
    <dbReference type="NCBI Taxonomy" id="392032"/>
    <lineage>
        <taxon>Eukaryota</taxon>
        <taxon>Metazoa</taxon>
        <taxon>Spiralia</taxon>
        <taxon>Gnathifera</taxon>
        <taxon>Rotifera</taxon>
        <taxon>Eurotatoria</taxon>
        <taxon>Bdelloidea</taxon>
        <taxon>Philodinida</taxon>
        <taxon>Philodinidae</taxon>
        <taxon>Rotaria</taxon>
    </lineage>
</organism>
<evidence type="ECO:0000313" key="1">
    <source>
        <dbReference type="EMBL" id="CAF3803904.1"/>
    </source>
</evidence>
<dbReference type="PANTHER" id="PTHR47928">
    <property type="entry name" value="REPEAT-CONTAINING PROTEIN, PUTATIVE-RELATED"/>
    <property type="match status" value="1"/>
</dbReference>
<proteinExistence type="predicted"/>
<accession>A0A819BL26</accession>
<dbReference type="Proteomes" id="UP000663865">
    <property type="component" value="Unassembled WGS sequence"/>
</dbReference>
<dbReference type="InterPro" id="IPR002885">
    <property type="entry name" value="PPR_rpt"/>
</dbReference>
<evidence type="ECO:0000313" key="3">
    <source>
        <dbReference type="Proteomes" id="UP000663865"/>
    </source>
</evidence>
<comment type="caution">
    <text evidence="1">The sequence shown here is derived from an EMBL/GenBank/DDBJ whole genome shotgun (WGS) entry which is preliminary data.</text>
</comment>
<dbReference type="EMBL" id="CAJNYV010006142">
    <property type="protein sequence ID" value="CAF3803904.1"/>
    <property type="molecule type" value="Genomic_DNA"/>
</dbReference>
<sequence length="186" mass="21847">MIPPVIFRCMLQLEYIQVNAFCLNRMGSEATQLYRKILNNLRNEISHICVLNACSHSGLLQEAWSIFNDIPFKTERIFTMMFDCLSRLFLFDETQNLISEYEKTNKARVIMYTSLLSVVRNNRNRYLSEKIFNRMKSLFPDQKQDLVAGVILLSNIYSSVREHELATTFRYNQIKYLGKHVKLGLS</sequence>
<dbReference type="PANTHER" id="PTHR47928:SF207">
    <property type="entry name" value="PENTATRICOPEPTIDE REPEAT-CONTAINING PROTEIN"/>
    <property type="match status" value="1"/>
</dbReference>
<dbReference type="InterPro" id="IPR011990">
    <property type="entry name" value="TPR-like_helical_dom_sf"/>
</dbReference>
<dbReference type="InterPro" id="IPR050421">
    <property type="entry name" value="PPR"/>
</dbReference>
<dbReference type="Proteomes" id="UP000663838">
    <property type="component" value="Unassembled WGS sequence"/>
</dbReference>